<dbReference type="AlphaFoldDB" id="A0A6P1XZ81"/>
<sequence length="390" mass="42537">MENALCFHNATVVTGYSLMENGCVYVKDGKIEDVFSERRFLNKRFSPEVRIVDVGKAYIAPGLIDTHIHGFAGFGTEDCSPDSILGMSKALAEYGVTAFNPTLYPTEPENMTECIRAVVDAMGHEEGATIMGLHLEGPFISPEKPGALSPSAISPVNLDLMDKLWAASNGNIVNMTVAPELKNMRELALYCIKKNIVLQAGHTNALYENMLEGMQAGILHSTHLFNAMSQMHHRNPGAVGAILIHPEMSCEIIADGIHVHPDLIRLLARDKPIDKIVLITDSLKPTEQREGMLIANGEEVVLQGGCFHRKADGVIAGSSLSMIRGVKNLVSFGFPVETAVRFGSANPAEIMRYSKRGSIMPGYEGDLIVFDKQFNVLATVIKGNLKKNLF</sequence>
<dbReference type="RefSeq" id="WP_162663008.1">
    <property type="nucleotide sequence ID" value="NZ_CP048020.1"/>
</dbReference>
<dbReference type="InterPro" id="IPR003764">
    <property type="entry name" value="GlcNAc_6-P_deAcase"/>
</dbReference>
<feature type="domain" description="Amidohydrolase-related" evidence="9">
    <location>
        <begin position="58"/>
        <end position="385"/>
    </location>
</feature>
<organism evidence="10 11">
    <name type="scientific">Treponema vincentii</name>
    <dbReference type="NCBI Taxonomy" id="69710"/>
    <lineage>
        <taxon>Bacteria</taxon>
        <taxon>Pseudomonadati</taxon>
        <taxon>Spirochaetota</taxon>
        <taxon>Spirochaetia</taxon>
        <taxon>Spirochaetales</taxon>
        <taxon>Treponemataceae</taxon>
        <taxon>Treponema</taxon>
    </lineage>
</organism>
<feature type="binding site" evidence="7">
    <location>
        <position position="258"/>
    </location>
    <ligand>
        <name>substrate</name>
    </ligand>
</feature>
<dbReference type="Pfam" id="PF01979">
    <property type="entry name" value="Amidohydro_1"/>
    <property type="match status" value="1"/>
</dbReference>
<dbReference type="InterPro" id="IPR011059">
    <property type="entry name" value="Metal-dep_hydrolase_composite"/>
</dbReference>
<evidence type="ECO:0000313" key="11">
    <source>
        <dbReference type="Proteomes" id="UP000464374"/>
    </source>
</evidence>
<feature type="binding site" evidence="7">
    <location>
        <position position="147"/>
    </location>
    <ligand>
        <name>substrate</name>
    </ligand>
</feature>
<evidence type="ECO:0000256" key="5">
    <source>
        <dbReference type="PIRNR" id="PIRNR038994"/>
    </source>
</evidence>
<accession>A0A6P1XZ81</accession>
<evidence type="ECO:0000256" key="8">
    <source>
        <dbReference type="PIRSR" id="PIRSR038994-3"/>
    </source>
</evidence>
<keyword evidence="4 5" id="KW-0119">Carbohydrate metabolism</keyword>
<feature type="binding site" evidence="8">
    <location>
        <position position="223"/>
    </location>
    <ligand>
        <name>Zn(2+)</name>
        <dbReference type="ChEBI" id="CHEBI:29105"/>
    </ligand>
</feature>
<dbReference type="Gene3D" id="3.20.20.140">
    <property type="entry name" value="Metal-dependent hydrolases"/>
    <property type="match status" value="1"/>
</dbReference>
<feature type="binding site" evidence="8">
    <location>
        <position position="136"/>
    </location>
    <ligand>
        <name>Zn(2+)</name>
        <dbReference type="ChEBI" id="CHEBI:29105"/>
    </ligand>
</feature>
<gene>
    <name evidence="10" type="primary">nagA</name>
    <name evidence="10" type="ORF">GWP43_04455</name>
</gene>
<dbReference type="GO" id="GO:0046872">
    <property type="term" value="F:metal ion binding"/>
    <property type="evidence" value="ECO:0007669"/>
    <property type="project" value="UniProtKB-KW"/>
</dbReference>
<feature type="binding site" evidence="8">
    <location>
        <position position="202"/>
    </location>
    <ligand>
        <name>Zn(2+)</name>
        <dbReference type="ChEBI" id="CHEBI:29105"/>
    </ligand>
</feature>
<dbReference type="Proteomes" id="UP000464374">
    <property type="component" value="Chromosome"/>
</dbReference>
<evidence type="ECO:0000256" key="2">
    <source>
        <dbReference type="ARBA" id="ARBA00022723"/>
    </source>
</evidence>
<dbReference type="CDD" id="cd00854">
    <property type="entry name" value="NagA"/>
    <property type="match status" value="1"/>
</dbReference>
<proteinExistence type="inferred from homology"/>
<dbReference type="InterPro" id="IPR006680">
    <property type="entry name" value="Amidohydro-rel"/>
</dbReference>
<comment type="cofactor">
    <cofactor evidence="8">
        <name>a divalent metal cation</name>
        <dbReference type="ChEBI" id="CHEBI:60240"/>
    </cofactor>
    <text evidence="8">Binds 1 divalent metal cation per subunit.</text>
</comment>
<feature type="binding site" evidence="7">
    <location>
        <begin position="226"/>
        <end position="227"/>
    </location>
    <ligand>
        <name>substrate</name>
    </ligand>
</feature>
<dbReference type="Gene3D" id="2.30.40.10">
    <property type="entry name" value="Urease, subunit C, domain 1"/>
    <property type="match status" value="1"/>
</dbReference>
<keyword evidence="2 8" id="KW-0479">Metal-binding</keyword>
<dbReference type="SUPFAM" id="SSF51338">
    <property type="entry name" value="Composite domain of metallo-dependent hydrolases"/>
    <property type="match status" value="1"/>
</dbReference>
<dbReference type="GO" id="GO:0008448">
    <property type="term" value="F:N-acetylglucosamine-6-phosphate deacetylase activity"/>
    <property type="evidence" value="ECO:0007669"/>
    <property type="project" value="UniProtKB-EC"/>
</dbReference>
<dbReference type="InterPro" id="IPR032466">
    <property type="entry name" value="Metal_Hydrolase"/>
</dbReference>
<protein>
    <submittedName>
        <fullName evidence="10">N-acetylglucosamine-6-phosphate deacetylase</fullName>
        <ecNumber evidence="10">3.5.1.25</ecNumber>
    </submittedName>
</protein>
<dbReference type="NCBIfam" id="TIGR00221">
    <property type="entry name" value="nagA"/>
    <property type="match status" value="1"/>
</dbReference>
<reference evidence="10 11" key="1">
    <citation type="submission" date="2020-01" db="EMBL/GenBank/DDBJ databases">
        <title>Complete genome sequence of a human oral phylogroup 1 Treponema sp. strain ATCC 700766, originally isolated from periodontitis dental plaque.</title>
        <authorList>
            <person name="Chan Y."/>
            <person name="Huo Y.-B."/>
            <person name="Yu X.-L."/>
            <person name="Zeng H."/>
            <person name="Leung W.-K."/>
            <person name="Watt R.M."/>
        </authorList>
    </citation>
    <scope>NUCLEOTIDE SEQUENCE [LARGE SCALE GENOMIC DNA]</scope>
    <source>
        <strain evidence="10 11">OMZ 804</strain>
    </source>
</reference>
<feature type="binding site" evidence="7">
    <location>
        <position position="234"/>
    </location>
    <ligand>
        <name>substrate</name>
    </ligand>
</feature>
<dbReference type="EC" id="3.5.1.25" evidence="10"/>
<dbReference type="KEGG" id="trz:GWP43_04455"/>
<evidence type="ECO:0000256" key="6">
    <source>
        <dbReference type="PIRSR" id="PIRSR038994-1"/>
    </source>
</evidence>
<evidence type="ECO:0000256" key="1">
    <source>
        <dbReference type="ARBA" id="ARBA00010716"/>
    </source>
</evidence>
<feature type="binding site" evidence="7">
    <location>
        <begin position="315"/>
        <end position="317"/>
    </location>
    <ligand>
        <name>substrate</name>
    </ligand>
</feature>
<feature type="active site" description="Proton donor/acceptor" evidence="6">
    <location>
        <position position="281"/>
    </location>
</feature>
<name>A0A6P1XZ81_9SPIR</name>
<comment type="similarity">
    <text evidence="1 5">Belongs to the metallo-dependent hydrolases superfamily. NagA family.</text>
</comment>
<evidence type="ECO:0000259" key="9">
    <source>
        <dbReference type="Pfam" id="PF01979"/>
    </source>
</evidence>
<dbReference type="GO" id="GO:0006046">
    <property type="term" value="P:N-acetylglucosamine catabolic process"/>
    <property type="evidence" value="ECO:0007669"/>
    <property type="project" value="TreeGrafter"/>
</dbReference>
<evidence type="ECO:0000256" key="7">
    <source>
        <dbReference type="PIRSR" id="PIRSR038994-2"/>
    </source>
</evidence>
<evidence type="ECO:0000313" key="10">
    <source>
        <dbReference type="EMBL" id="QHX42818.1"/>
    </source>
</evidence>
<evidence type="ECO:0000256" key="3">
    <source>
        <dbReference type="ARBA" id="ARBA00022801"/>
    </source>
</evidence>
<evidence type="ECO:0000256" key="4">
    <source>
        <dbReference type="ARBA" id="ARBA00023277"/>
    </source>
</evidence>
<dbReference type="PIRSF" id="PIRSF038994">
    <property type="entry name" value="NagA"/>
    <property type="match status" value="1"/>
</dbReference>
<keyword evidence="3 5" id="KW-0378">Hydrolase</keyword>
<dbReference type="EMBL" id="CP048020">
    <property type="protein sequence ID" value="QHX42818.1"/>
    <property type="molecule type" value="Genomic_DNA"/>
</dbReference>
<dbReference type="SUPFAM" id="SSF51556">
    <property type="entry name" value="Metallo-dependent hydrolases"/>
    <property type="match status" value="1"/>
</dbReference>
<dbReference type="PANTHER" id="PTHR11113:SF14">
    <property type="entry name" value="N-ACETYLGLUCOSAMINE-6-PHOSPHATE DEACETYLASE"/>
    <property type="match status" value="1"/>
</dbReference>
<dbReference type="PANTHER" id="PTHR11113">
    <property type="entry name" value="N-ACETYLGLUCOSAMINE-6-PHOSPHATE DEACETYLASE"/>
    <property type="match status" value="1"/>
</dbReference>